<dbReference type="PATRIC" id="fig|1618561.3.peg.613"/>
<evidence type="ECO:0000313" key="9">
    <source>
        <dbReference type="EMBL" id="KKP47491.1"/>
    </source>
</evidence>
<dbReference type="InterPro" id="IPR036416">
    <property type="entry name" value="Pept_tRNA_hydro_sf"/>
</dbReference>
<evidence type="ECO:0000256" key="5">
    <source>
        <dbReference type="ARBA" id="ARBA00038063"/>
    </source>
</evidence>
<evidence type="ECO:0000256" key="3">
    <source>
        <dbReference type="ARBA" id="ARBA00022801"/>
    </source>
</evidence>
<evidence type="ECO:0000256" key="6">
    <source>
        <dbReference type="ARBA" id="ARBA00050038"/>
    </source>
</evidence>
<dbReference type="Pfam" id="PF01195">
    <property type="entry name" value="Pept_tRNA_hydro"/>
    <property type="match status" value="1"/>
</dbReference>
<dbReference type="NCBIfam" id="TIGR00447">
    <property type="entry name" value="pth"/>
    <property type="match status" value="1"/>
</dbReference>
<dbReference type="AlphaFoldDB" id="A0A0G0A855"/>
<dbReference type="InterPro" id="IPR018171">
    <property type="entry name" value="Pept_tRNA_hydro_CS"/>
</dbReference>
<gene>
    <name evidence="9" type="ORF">UR38_C0004G0034</name>
</gene>
<dbReference type="PANTHER" id="PTHR17224:SF1">
    <property type="entry name" value="PEPTIDYL-TRNA HYDROLASE"/>
    <property type="match status" value="1"/>
</dbReference>
<dbReference type="Proteomes" id="UP000033995">
    <property type="component" value="Unassembled WGS sequence"/>
</dbReference>
<keyword evidence="2" id="KW-0820">tRNA-binding</keyword>
<evidence type="ECO:0000313" key="10">
    <source>
        <dbReference type="Proteomes" id="UP000033995"/>
    </source>
</evidence>
<name>A0A0G0A855_9BACT</name>
<proteinExistence type="inferred from homology"/>
<keyword evidence="4" id="KW-0694">RNA-binding</keyword>
<dbReference type="EC" id="3.1.1.29" evidence="1 7"/>
<comment type="caution">
    <text evidence="9">The sequence shown here is derived from an EMBL/GenBank/DDBJ whole genome shotgun (WGS) entry which is preliminary data.</text>
</comment>
<protein>
    <recommendedName>
        <fullName evidence="6 7">Peptidyl-tRNA hydrolase</fullName>
        <ecNumber evidence="1 7">3.1.1.29</ecNumber>
    </recommendedName>
</protein>
<evidence type="ECO:0000256" key="4">
    <source>
        <dbReference type="ARBA" id="ARBA00022884"/>
    </source>
</evidence>
<evidence type="ECO:0000256" key="2">
    <source>
        <dbReference type="ARBA" id="ARBA00022555"/>
    </source>
</evidence>
<comment type="similarity">
    <text evidence="5 8">Belongs to the PTH family.</text>
</comment>
<dbReference type="EMBL" id="LBOZ01000004">
    <property type="protein sequence ID" value="KKP47491.1"/>
    <property type="molecule type" value="Genomic_DNA"/>
</dbReference>
<dbReference type="Gene3D" id="3.40.50.1470">
    <property type="entry name" value="Peptidyl-tRNA hydrolase"/>
    <property type="match status" value="1"/>
</dbReference>
<dbReference type="InterPro" id="IPR001328">
    <property type="entry name" value="Pept_tRNA_hydro"/>
</dbReference>
<evidence type="ECO:0000256" key="8">
    <source>
        <dbReference type="RuleBase" id="RU004320"/>
    </source>
</evidence>
<dbReference type="PANTHER" id="PTHR17224">
    <property type="entry name" value="PEPTIDYL-TRNA HYDROLASE"/>
    <property type="match status" value="1"/>
</dbReference>
<organism evidence="9 10">
    <name type="scientific">Candidatus Woesebacteria bacterium GW2011_GWA2_33_28</name>
    <dbReference type="NCBI Taxonomy" id="1618561"/>
    <lineage>
        <taxon>Bacteria</taxon>
        <taxon>Candidatus Woeseibacteriota</taxon>
    </lineage>
</organism>
<dbReference type="CDD" id="cd00462">
    <property type="entry name" value="PTH"/>
    <property type="match status" value="1"/>
</dbReference>
<sequence length="177" mass="20208">MNAIMKLIIGLGNPGEQYKNNRHNVGHMVVDVMTYKVEPLKVDQKKGSTLLVRKSNCFMNDSGSFVKHFISLPRSGKLRLYPNISMSDLYIIHDDLDIRLGEYKIQFGKGPKGHNGILDIEEKLGTSEFWRVRVGIENRNPEDRKSGEEYVLDDFTDSEIPILGKVIKEICKKLETL</sequence>
<dbReference type="GO" id="GO:0004045">
    <property type="term" value="F:peptidyl-tRNA hydrolase activity"/>
    <property type="evidence" value="ECO:0007669"/>
    <property type="project" value="UniProtKB-EC"/>
</dbReference>
<dbReference type="SUPFAM" id="SSF53178">
    <property type="entry name" value="Peptidyl-tRNA hydrolase-like"/>
    <property type="match status" value="1"/>
</dbReference>
<comment type="catalytic activity">
    <reaction evidence="7">
        <text>an N-acyl-L-alpha-aminoacyl-tRNA + H2O = an N-acyl-L-amino acid + a tRNA + H(+)</text>
        <dbReference type="Rhea" id="RHEA:54448"/>
        <dbReference type="Rhea" id="RHEA-COMP:10123"/>
        <dbReference type="Rhea" id="RHEA-COMP:13883"/>
        <dbReference type="ChEBI" id="CHEBI:15377"/>
        <dbReference type="ChEBI" id="CHEBI:15378"/>
        <dbReference type="ChEBI" id="CHEBI:59874"/>
        <dbReference type="ChEBI" id="CHEBI:78442"/>
        <dbReference type="ChEBI" id="CHEBI:138191"/>
        <dbReference type="EC" id="3.1.1.29"/>
    </reaction>
</comment>
<reference evidence="9 10" key="1">
    <citation type="journal article" date="2015" name="Nature">
        <title>rRNA introns, odd ribosomes, and small enigmatic genomes across a large radiation of phyla.</title>
        <authorList>
            <person name="Brown C.T."/>
            <person name="Hug L.A."/>
            <person name="Thomas B.C."/>
            <person name="Sharon I."/>
            <person name="Castelle C.J."/>
            <person name="Singh A."/>
            <person name="Wilkins M.J."/>
            <person name="Williams K.H."/>
            <person name="Banfield J.F."/>
        </authorList>
    </citation>
    <scope>NUCLEOTIDE SEQUENCE [LARGE SCALE GENOMIC DNA]</scope>
</reference>
<keyword evidence="3 7" id="KW-0378">Hydrolase</keyword>
<dbReference type="GO" id="GO:0000049">
    <property type="term" value="F:tRNA binding"/>
    <property type="evidence" value="ECO:0007669"/>
    <property type="project" value="UniProtKB-KW"/>
</dbReference>
<dbReference type="PROSITE" id="PS01195">
    <property type="entry name" value="PEPT_TRNA_HYDROL_1"/>
    <property type="match status" value="1"/>
</dbReference>
<evidence type="ECO:0000256" key="7">
    <source>
        <dbReference type="RuleBase" id="RU000673"/>
    </source>
</evidence>
<accession>A0A0G0A855</accession>
<evidence type="ECO:0000256" key="1">
    <source>
        <dbReference type="ARBA" id="ARBA00013260"/>
    </source>
</evidence>